<dbReference type="EMBL" id="JBHSIS010000007">
    <property type="protein sequence ID" value="MFC4855463.1"/>
    <property type="molecule type" value="Genomic_DNA"/>
</dbReference>
<evidence type="ECO:0000313" key="5">
    <source>
        <dbReference type="Proteomes" id="UP001595859"/>
    </source>
</evidence>
<keyword evidence="2" id="KW-0732">Signal</keyword>
<dbReference type="InterPro" id="IPR050902">
    <property type="entry name" value="ABC_Transporter_SBP"/>
</dbReference>
<feature type="chain" id="PRO_5047264483" evidence="2">
    <location>
        <begin position="23"/>
        <end position="343"/>
    </location>
</feature>
<organism evidence="4 5">
    <name type="scientific">Actinophytocola glycyrrhizae</name>
    <dbReference type="NCBI Taxonomy" id="2044873"/>
    <lineage>
        <taxon>Bacteria</taxon>
        <taxon>Bacillati</taxon>
        <taxon>Actinomycetota</taxon>
        <taxon>Actinomycetes</taxon>
        <taxon>Pseudonocardiales</taxon>
        <taxon>Pseudonocardiaceae</taxon>
    </lineage>
</organism>
<dbReference type="PROSITE" id="PS51257">
    <property type="entry name" value="PROKAR_LIPOPROTEIN"/>
    <property type="match status" value="1"/>
</dbReference>
<protein>
    <submittedName>
        <fullName evidence="4">ABC transporter substrate-binding protein</fullName>
    </submittedName>
</protein>
<dbReference type="Proteomes" id="UP001595859">
    <property type="component" value="Unassembled WGS sequence"/>
</dbReference>
<dbReference type="SUPFAM" id="SSF53807">
    <property type="entry name" value="Helical backbone' metal receptor"/>
    <property type="match status" value="1"/>
</dbReference>
<keyword evidence="5" id="KW-1185">Reference proteome</keyword>
<comment type="caution">
    <text evidence="4">The sequence shown here is derived from an EMBL/GenBank/DDBJ whole genome shotgun (WGS) entry which is preliminary data.</text>
</comment>
<evidence type="ECO:0000256" key="1">
    <source>
        <dbReference type="ARBA" id="ARBA00008814"/>
    </source>
</evidence>
<reference evidence="5" key="1">
    <citation type="journal article" date="2019" name="Int. J. Syst. Evol. Microbiol.">
        <title>The Global Catalogue of Microorganisms (GCM) 10K type strain sequencing project: providing services to taxonomists for standard genome sequencing and annotation.</title>
        <authorList>
            <consortium name="The Broad Institute Genomics Platform"/>
            <consortium name="The Broad Institute Genome Sequencing Center for Infectious Disease"/>
            <person name="Wu L."/>
            <person name="Ma J."/>
        </authorList>
    </citation>
    <scope>NUCLEOTIDE SEQUENCE [LARGE SCALE GENOMIC DNA]</scope>
    <source>
        <strain evidence="5">ZS-22-S1</strain>
    </source>
</reference>
<evidence type="ECO:0000256" key="2">
    <source>
        <dbReference type="SAM" id="SignalP"/>
    </source>
</evidence>
<comment type="similarity">
    <text evidence="1">Belongs to the bacterial solute-binding protein 8 family.</text>
</comment>
<feature type="signal peptide" evidence="2">
    <location>
        <begin position="1"/>
        <end position="22"/>
    </location>
</feature>
<gene>
    <name evidence="4" type="ORF">ACFPCV_18280</name>
</gene>
<dbReference type="PANTHER" id="PTHR30535">
    <property type="entry name" value="VITAMIN B12-BINDING PROTEIN"/>
    <property type="match status" value="1"/>
</dbReference>
<sequence length="343" mass="36265">MKVRTVLVALGALCLATTAACATPTTAAESGEQTETAAAYPVTIENCGKEYTYDKAPSRVVIMNGGSVAEVSALLELGLEDKIVANAQSYGDSEVPGRVEAIEALPTGGIELNEMMDIPREAMIGLQPDFVISTYDGGFRAEAGFATRDDLAKIGANTYAPQSACGDVGTVSHKPSIEDSYDMLRDLGKIFGVSDKAEKIIADSKERIAAVEKKVKGQPEVKAMMIIPGMAMGDPFSSVGDNGIWNDIMAKAGVTNAFAGASDNMFANPSKEQVAKTDIDALIVVNFQAPDSDADAKALFDQFPQWDAAKDKRYVVLSDSIYLGPSNAVAVEEIAKAFHPDAF</sequence>
<evidence type="ECO:0000259" key="3">
    <source>
        <dbReference type="PROSITE" id="PS50983"/>
    </source>
</evidence>
<dbReference type="PANTHER" id="PTHR30535:SF7">
    <property type="entry name" value="IRON(III) DICITRATE-BINDING PROTEIN"/>
    <property type="match status" value="1"/>
</dbReference>
<feature type="domain" description="Fe/B12 periplasmic-binding" evidence="3">
    <location>
        <begin position="59"/>
        <end position="343"/>
    </location>
</feature>
<evidence type="ECO:0000313" key="4">
    <source>
        <dbReference type="EMBL" id="MFC4855463.1"/>
    </source>
</evidence>
<dbReference type="Gene3D" id="3.40.50.1980">
    <property type="entry name" value="Nitrogenase molybdenum iron protein domain"/>
    <property type="match status" value="2"/>
</dbReference>
<dbReference type="RefSeq" id="WP_378057409.1">
    <property type="nucleotide sequence ID" value="NZ_JBHSIS010000007.1"/>
</dbReference>
<name>A0ABV9S3F6_9PSEU</name>
<dbReference type="PROSITE" id="PS50983">
    <property type="entry name" value="FE_B12_PBP"/>
    <property type="match status" value="1"/>
</dbReference>
<dbReference type="InterPro" id="IPR002491">
    <property type="entry name" value="ABC_transptr_periplasmic_BD"/>
</dbReference>
<proteinExistence type="inferred from homology"/>
<dbReference type="Pfam" id="PF01497">
    <property type="entry name" value="Peripla_BP_2"/>
    <property type="match status" value="1"/>
</dbReference>
<accession>A0ABV9S3F6</accession>